<evidence type="ECO:0000259" key="1">
    <source>
        <dbReference type="Pfam" id="PF23221"/>
    </source>
</evidence>
<comment type="caution">
    <text evidence="2">The sequence shown here is derived from an EMBL/GenBank/DDBJ whole genome shotgun (WGS) entry which is preliminary data.</text>
</comment>
<reference evidence="2 3" key="1">
    <citation type="journal article" date="2020" name="Nature">
        <title>Six reference-quality genomes reveal evolution of bat adaptations.</title>
        <authorList>
            <person name="Jebb D."/>
            <person name="Huang Z."/>
            <person name="Pippel M."/>
            <person name="Hughes G.M."/>
            <person name="Lavrichenko K."/>
            <person name="Devanna P."/>
            <person name="Winkler S."/>
            <person name="Jermiin L.S."/>
            <person name="Skirmuntt E.C."/>
            <person name="Katzourakis A."/>
            <person name="Burkitt-Gray L."/>
            <person name="Ray D.A."/>
            <person name="Sullivan K.A.M."/>
            <person name="Roscito J.G."/>
            <person name="Kirilenko B.M."/>
            <person name="Davalos L.M."/>
            <person name="Corthals A.P."/>
            <person name="Power M.L."/>
            <person name="Jones G."/>
            <person name="Ransome R.D."/>
            <person name="Dechmann D.K.N."/>
            <person name="Locatelli A.G."/>
            <person name="Puechmaille S.J."/>
            <person name="Fedrigo O."/>
            <person name="Jarvis E.D."/>
            <person name="Hiller M."/>
            <person name="Vernes S.C."/>
            <person name="Myers E.W."/>
            <person name="Teeling E.C."/>
        </authorList>
    </citation>
    <scope>NUCLEOTIDE SEQUENCE [LARGE SCALE GENOMIC DNA]</scope>
    <source>
        <strain evidence="2">MRhiFer1</strain>
        <tissue evidence="2">Lung</tissue>
    </source>
</reference>
<dbReference type="Pfam" id="PF23221">
    <property type="entry name" value="HEAT_MROH2B_1st"/>
    <property type="match status" value="1"/>
</dbReference>
<gene>
    <name evidence="2" type="ORF">mRhiFer1_008087</name>
</gene>
<dbReference type="EMBL" id="JACAGC010000010">
    <property type="protein sequence ID" value="KAF6339826.1"/>
    <property type="molecule type" value="Genomic_DNA"/>
</dbReference>
<organism evidence="2 3">
    <name type="scientific">Rhinolophus ferrumequinum</name>
    <name type="common">Greater horseshoe bat</name>
    <dbReference type="NCBI Taxonomy" id="59479"/>
    <lineage>
        <taxon>Eukaryota</taxon>
        <taxon>Metazoa</taxon>
        <taxon>Chordata</taxon>
        <taxon>Craniata</taxon>
        <taxon>Vertebrata</taxon>
        <taxon>Euteleostomi</taxon>
        <taxon>Mammalia</taxon>
        <taxon>Eutheria</taxon>
        <taxon>Laurasiatheria</taxon>
        <taxon>Chiroptera</taxon>
        <taxon>Yinpterochiroptera</taxon>
        <taxon>Rhinolophoidea</taxon>
        <taxon>Rhinolophidae</taxon>
        <taxon>Rhinolophinae</taxon>
        <taxon>Rhinolophus</taxon>
    </lineage>
</organism>
<evidence type="ECO:0000313" key="2">
    <source>
        <dbReference type="EMBL" id="KAF6339826.1"/>
    </source>
</evidence>
<sequence length="276" mass="31170">MAGSSETAEGDLECDISGGNVETFMETLQLAGQLPADDVLQTLKLLEVKILNNKLGITVYQKVTDVIVNYLRTMKPEGELEDMCTAVLLALGSHFPGMIVIKLWDKLPVQNVPPRSLLVAVGKLSLCQGTVAYIGVTWEYILRVLRMAQEENDMLALCHVLYGLVISAQKHLELGADDDEIMGITKEAASIKAYHTFRVFFNRWSLKNKDKVTEQVLVIIGHLFSLMPPSKLKNEVKRLTRWLMTLKSTKVTPFYISQGYQKEKRQCKELKTYFKK</sequence>
<accession>A0A7J7WRF4</accession>
<protein>
    <recommendedName>
        <fullName evidence="1">MROH2B-like N-terminal HEAT-repeats domain-containing protein</fullName>
    </recommendedName>
</protein>
<dbReference type="AlphaFoldDB" id="A0A7J7WRF4"/>
<proteinExistence type="predicted"/>
<name>A0A7J7WRF4_RHIFE</name>
<dbReference type="Proteomes" id="UP000585614">
    <property type="component" value="Unassembled WGS sequence"/>
</dbReference>
<dbReference type="InterPro" id="IPR056282">
    <property type="entry name" value="MROH2B-like_N_HEAT"/>
</dbReference>
<evidence type="ECO:0000313" key="3">
    <source>
        <dbReference type="Proteomes" id="UP000585614"/>
    </source>
</evidence>
<feature type="domain" description="MROH2B-like N-terminal HEAT-repeats" evidence="1">
    <location>
        <begin position="22"/>
        <end position="224"/>
    </location>
</feature>